<keyword evidence="3" id="KW-0813">Transport</keyword>
<feature type="signal peptide" evidence="9">
    <location>
        <begin position="1"/>
        <end position="27"/>
    </location>
</feature>
<dbReference type="InterPro" id="IPR010130">
    <property type="entry name" value="T1SS_OMP_TolC"/>
</dbReference>
<proteinExistence type="inferred from homology"/>
<evidence type="ECO:0000256" key="4">
    <source>
        <dbReference type="ARBA" id="ARBA00022452"/>
    </source>
</evidence>
<keyword evidence="9" id="KW-0732">Signal</keyword>
<dbReference type="Proteomes" id="UP001408594">
    <property type="component" value="Unassembled WGS sequence"/>
</dbReference>
<reference evidence="10 11" key="1">
    <citation type="submission" date="2024-02" db="EMBL/GenBank/DDBJ databases">
        <title>Microbulbifer aestuariivivens NBRC 112533.</title>
        <authorList>
            <person name="Ichikawa N."/>
            <person name="Katano-Makiyama Y."/>
            <person name="Hidaka K."/>
        </authorList>
    </citation>
    <scope>NUCLEOTIDE SEQUENCE [LARGE SCALE GENOMIC DNA]</scope>
    <source>
        <strain evidence="10 11">NBRC 112533</strain>
    </source>
</reference>
<protein>
    <recommendedName>
        <fullName evidence="12">Type I secretion protein TolC</fullName>
    </recommendedName>
</protein>
<dbReference type="Gene3D" id="1.20.1600.10">
    <property type="entry name" value="Outer membrane efflux proteins (OEP)"/>
    <property type="match status" value="1"/>
</dbReference>
<accession>A0ABP9WR29</accession>
<feature type="chain" id="PRO_5046535492" description="Type I secretion protein TolC" evidence="9">
    <location>
        <begin position="28"/>
        <end position="482"/>
    </location>
</feature>
<dbReference type="SUPFAM" id="SSF56954">
    <property type="entry name" value="Outer membrane efflux proteins (OEP)"/>
    <property type="match status" value="1"/>
</dbReference>
<evidence type="ECO:0000256" key="7">
    <source>
        <dbReference type="ARBA" id="ARBA00023237"/>
    </source>
</evidence>
<evidence type="ECO:0000256" key="2">
    <source>
        <dbReference type="ARBA" id="ARBA00007613"/>
    </source>
</evidence>
<dbReference type="RefSeq" id="WP_345551582.1">
    <property type="nucleotide sequence ID" value="NZ_BAABRT010000018.1"/>
</dbReference>
<feature type="coiled-coil region" evidence="8">
    <location>
        <begin position="230"/>
        <end position="257"/>
    </location>
</feature>
<name>A0ABP9WR29_9GAMM</name>
<keyword evidence="5" id="KW-0812">Transmembrane</keyword>
<comment type="caution">
    <text evidence="10">The sequence shown here is derived from an EMBL/GenBank/DDBJ whole genome shotgun (WGS) entry which is preliminary data.</text>
</comment>
<sequence>MRERQWKVTLIFMCQCWMLLAPVQPQAEDVREGNPVWEATTLLIAGQYSGEPAGRGAQQTTGVYQSKYAAPTLTMTESVQQAVSWHPRISESVNELFQSQQNIRIARSGYFPQLSAGVLAGHDSQVEGDGDGHAFQLSASQVIYDFGKISSGVDLANAEATRSLANVLLSVDEIARQTASAAIEVQRYQALLLIAQERIDGVQSIASLVKMRSDSGASSRSDFLQATSRIQAASAEFQQTEARLQRWRAELQSLTGTEQQLVLSMDSPSSLESACEKPVAEIAASPRVLIADASREEAMARLKESRANAWPTLSLEASYNRYLDPRYVDVAVIDENEAAVFLNLSMPIYQGGRISASKESNTFALQAADYAMDTAIEVAKRDYRSTQEQERGLARSLDLLEASVRSIQETRDLYRKQYSSLGTRTLLDLLNSEQEVYRARQDLHETLFNLQRLRLDCLFNVGAMRSAFGIEGQQVQGVEILP</sequence>
<evidence type="ECO:0000313" key="11">
    <source>
        <dbReference type="Proteomes" id="UP001408594"/>
    </source>
</evidence>
<organism evidence="10 11">
    <name type="scientific">Microbulbifer aestuariivivens</name>
    <dbReference type="NCBI Taxonomy" id="1908308"/>
    <lineage>
        <taxon>Bacteria</taxon>
        <taxon>Pseudomonadati</taxon>
        <taxon>Pseudomonadota</taxon>
        <taxon>Gammaproteobacteria</taxon>
        <taxon>Cellvibrionales</taxon>
        <taxon>Microbulbiferaceae</taxon>
        <taxon>Microbulbifer</taxon>
    </lineage>
</organism>
<evidence type="ECO:0000256" key="6">
    <source>
        <dbReference type="ARBA" id="ARBA00023136"/>
    </source>
</evidence>
<dbReference type="PANTHER" id="PTHR30026">
    <property type="entry name" value="OUTER MEMBRANE PROTEIN TOLC"/>
    <property type="match status" value="1"/>
</dbReference>
<dbReference type="InterPro" id="IPR003423">
    <property type="entry name" value="OMP_efflux"/>
</dbReference>
<keyword evidence="8" id="KW-0175">Coiled coil</keyword>
<evidence type="ECO:0000313" key="10">
    <source>
        <dbReference type="EMBL" id="GAA5525650.1"/>
    </source>
</evidence>
<evidence type="ECO:0000256" key="8">
    <source>
        <dbReference type="SAM" id="Coils"/>
    </source>
</evidence>
<comment type="similarity">
    <text evidence="2">Belongs to the outer membrane factor (OMF) (TC 1.B.17) family.</text>
</comment>
<dbReference type="EMBL" id="BAABRT010000018">
    <property type="protein sequence ID" value="GAA5525650.1"/>
    <property type="molecule type" value="Genomic_DNA"/>
</dbReference>
<evidence type="ECO:0000256" key="9">
    <source>
        <dbReference type="SAM" id="SignalP"/>
    </source>
</evidence>
<dbReference type="NCBIfam" id="TIGR01844">
    <property type="entry name" value="type_I_sec_TolC"/>
    <property type="match status" value="1"/>
</dbReference>
<evidence type="ECO:0000256" key="5">
    <source>
        <dbReference type="ARBA" id="ARBA00022692"/>
    </source>
</evidence>
<gene>
    <name evidence="10" type="ORF">Maes01_02222</name>
</gene>
<keyword evidence="4" id="KW-1134">Transmembrane beta strand</keyword>
<comment type="subcellular location">
    <subcellularLocation>
        <location evidence="1">Cell outer membrane</location>
    </subcellularLocation>
</comment>
<evidence type="ECO:0008006" key="12">
    <source>
        <dbReference type="Google" id="ProtNLM"/>
    </source>
</evidence>
<dbReference type="PANTHER" id="PTHR30026:SF22">
    <property type="entry name" value="OUTER MEMBRANE EFFLUX PROTEIN"/>
    <property type="match status" value="1"/>
</dbReference>
<keyword evidence="11" id="KW-1185">Reference proteome</keyword>
<evidence type="ECO:0000256" key="3">
    <source>
        <dbReference type="ARBA" id="ARBA00022448"/>
    </source>
</evidence>
<evidence type="ECO:0000256" key="1">
    <source>
        <dbReference type="ARBA" id="ARBA00004442"/>
    </source>
</evidence>
<dbReference type="InterPro" id="IPR051906">
    <property type="entry name" value="TolC-like"/>
</dbReference>
<dbReference type="Pfam" id="PF02321">
    <property type="entry name" value="OEP"/>
    <property type="match status" value="2"/>
</dbReference>
<keyword evidence="7" id="KW-0998">Cell outer membrane</keyword>
<keyword evidence="6" id="KW-0472">Membrane</keyword>